<reference evidence="2" key="1">
    <citation type="submission" date="2022-12" db="EMBL/GenBank/DDBJ databases">
        <authorList>
            <person name="Webb A."/>
        </authorList>
    </citation>
    <scope>NUCLEOTIDE SEQUENCE</scope>
    <source>
        <strain evidence="2">Hp1</strain>
    </source>
</reference>
<evidence type="ECO:0008006" key="4">
    <source>
        <dbReference type="Google" id="ProtNLM"/>
    </source>
</evidence>
<comment type="caution">
    <text evidence="2">The sequence shown here is derived from an EMBL/GenBank/DDBJ whole genome shotgun (WGS) entry which is preliminary data.</text>
</comment>
<proteinExistence type="predicted"/>
<feature type="compositionally biased region" description="Acidic residues" evidence="1">
    <location>
        <begin position="91"/>
        <end position="107"/>
    </location>
</feature>
<keyword evidence="3" id="KW-1185">Reference proteome</keyword>
<protein>
    <recommendedName>
        <fullName evidence="4">START domain-containing protein</fullName>
    </recommendedName>
</protein>
<dbReference type="Proteomes" id="UP001162031">
    <property type="component" value="Unassembled WGS sequence"/>
</dbReference>
<dbReference type="AlphaFoldDB" id="A0AAV0TZ33"/>
<evidence type="ECO:0000313" key="3">
    <source>
        <dbReference type="Proteomes" id="UP001162031"/>
    </source>
</evidence>
<feature type="region of interest" description="Disordered" evidence="1">
    <location>
        <begin position="81"/>
        <end position="151"/>
    </location>
</feature>
<dbReference type="EMBL" id="CANTFL010001013">
    <property type="protein sequence ID" value="CAI5730036.1"/>
    <property type="molecule type" value="Genomic_DNA"/>
</dbReference>
<gene>
    <name evidence="2" type="ORF">HBR001_LOCUS4718</name>
</gene>
<feature type="compositionally biased region" description="Polar residues" evidence="1">
    <location>
        <begin position="81"/>
        <end position="90"/>
    </location>
</feature>
<organism evidence="2 3">
    <name type="scientific">Hyaloperonospora brassicae</name>
    <name type="common">Brassica downy mildew</name>
    <name type="synonym">Peronospora brassicae</name>
    <dbReference type="NCBI Taxonomy" id="162125"/>
    <lineage>
        <taxon>Eukaryota</taxon>
        <taxon>Sar</taxon>
        <taxon>Stramenopiles</taxon>
        <taxon>Oomycota</taxon>
        <taxon>Peronosporomycetes</taxon>
        <taxon>Peronosporales</taxon>
        <taxon>Peronosporaceae</taxon>
        <taxon>Hyaloperonospora</taxon>
    </lineage>
</organism>
<accession>A0AAV0TZ33</accession>
<evidence type="ECO:0000256" key="1">
    <source>
        <dbReference type="SAM" id="MobiDB-lite"/>
    </source>
</evidence>
<evidence type="ECO:0000313" key="2">
    <source>
        <dbReference type="EMBL" id="CAI5730036.1"/>
    </source>
</evidence>
<sequence>MIKLSRFEHLNPGATSAKAFVRFGHHYLINLPRSFDDESIMLASIKKLEDEFERGRSARELYDSVLIAKQKQRAQAAVENLNQDVQSDAEGQSEEGDWGSYSDDEQEGWGGQNNRTEEDMSGYDGSGGGGGGGGGGGRRPRRPPMKLQRAHSVALGDKGVTHSFYSMIASQHTSWTKIYAEKRLGMTLIKESESYQVSIVHESFEYNVRLTSELQLEKISTRPSRWFSTTLKMRQEMDEETHTMDMTPDIRFYVSTTANLPKTDSLYVKLEDCCKKAPDGRGVIEFCDDTRDKVRISRHLLDAGESPACIGTVRRVRGTMYFNSATQTQLSLMHIREFGIPDRNPEEGFMSVRDKVEAEFLLPPLTPERRLLPAFAREFLATGMEFVDFLRAQADLEKP</sequence>
<name>A0AAV0TZ33_HYABA</name>
<feature type="compositionally biased region" description="Gly residues" evidence="1">
    <location>
        <begin position="124"/>
        <end position="137"/>
    </location>
</feature>